<keyword evidence="6" id="KW-0408">Iron</keyword>
<evidence type="ECO:0000313" key="16">
    <source>
        <dbReference type="EMBL" id="QFU74289.1"/>
    </source>
</evidence>
<evidence type="ECO:0000256" key="4">
    <source>
        <dbReference type="ARBA" id="ARBA00022496"/>
    </source>
</evidence>
<evidence type="ECO:0000256" key="9">
    <source>
        <dbReference type="ARBA" id="ARBA00023136"/>
    </source>
</evidence>
<keyword evidence="16" id="KW-0675">Receptor</keyword>
<dbReference type="PANTHER" id="PTHR32552">
    <property type="entry name" value="FERRICHROME IRON RECEPTOR-RELATED"/>
    <property type="match status" value="1"/>
</dbReference>
<evidence type="ECO:0000256" key="6">
    <source>
        <dbReference type="ARBA" id="ARBA00023004"/>
    </source>
</evidence>
<dbReference type="GO" id="GO:0006826">
    <property type="term" value="P:iron ion transport"/>
    <property type="evidence" value="ECO:0007669"/>
    <property type="project" value="UniProtKB-KW"/>
</dbReference>
<feature type="domain" description="TonB-dependent receptor plug" evidence="15">
    <location>
        <begin position="42"/>
        <end position="150"/>
    </location>
</feature>
<dbReference type="PROSITE" id="PS52016">
    <property type="entry name" value="TONB_DEPENDENT_REC_3"/>
    <property type="match status" value="1"/>
</dbReference>
<dbReference type="InterPro" id="IPR000531">
    <property type="entry name" value="Beta-barrel_TonB"/>
</dbReference>
<dbReference type="InterPro" id="IPR036942">
    <property type="entry name" value="Beta-barrel_TonB_sf"/>
</dbReference>
<feature type="domain" description="TonB-dependent receptor-like beta-barrel" evidence="14">
    <location>
        <begin position="244"/>
        <end position="682"/>
    </location>
</feature>
<keyword evidence="3 11" id="KW-1134">Transmembrane beta strand</keyword>
<dbReference type="InterPro" id="IPR039426">
    <property type="entry name" value="TonB-dep_rcpt-like"/>
</dbReference>
<dbReference type="InterPro" id="IPR012910">
    <property type="entry name" value="Plug_dom"/>
</dbReference>
<organism evidence="16 17">
    <name type="scientific">Halioglobus maricola</name>
    <dbReference type="NCBI Taxonomy" id="2601894"/>
    <lineage>
        <taxon>Bacteria</taxon>
        <taxon>Pseudomonadati</taxon>
        <taxon>Pseudomonadota</taxon>
        <taxon>Gammaproteobacteria</taxon>
        <taxon>Cellvibrionales</taxon>
        <taxon>Halieaceae</taxon>
        <taxon>Halioglobus</taxon>
    </lineage>
</organism>
<dbReference type="Pfam" id="PF00593">
    <property type="entry name" value="TonB_dep_Rec_b-barrel"/>
    <property type="match status" value="1"/>
</dbReference>
<evidence type="ECO:0000256" key="5">
    <source>
        <dbReference type="ARBA" id="ARBA00022692"/>
    </source>
</evidence>
<evidence type="ECO:0000256" key="1">
    <source>
        <dbReference type="ARBA" id="ARBA00004571"/>
    </source>
</evidence>
<evidence type="ECO:0000259" key="14">
    <source>
        <dbReference type="Pfam" id="PF00593"/>
    </source>
</evidence>
<dbReference type="OrthoDB" id="7051185at2"/>
<keyword evidence="7" id="KW-0406">Ion transport</keyword>
<dbReference type="AlphaFoldDB" id="A0A5P9NFM2"/>
<keyword evidence="4" id="KW-0410">Iron transport</keyword>
<gene>
    <name evidence="16" type="ORF">EY643_00735</name>
</gene>
<evidence type="ECO:0000256" key="2">
    <source>
        <dbReference type="ARBA" id="ARBA00022448"/>
    </source>
</evidence>
<dbReference type="KEGG" id="halc:EY643_00735"/>
<comment type="subcellular location">
    <subcellularLocation>
        <location evidence="1 11">Cell outer membrane</location>
        <topology evidence="1 11">Multi-pass membrane protein</topology>
    </subcellularLocation>
</comment>
<keyword evidence="10 11" id="KW-0998">Cell outer membrane</keyword>
<keyword evidence="13" id="KW-0732">Signal</keyword>
<keyword evidence="8 12" id="KW-0798">TonB box</keyword>
<evidence type="ECO:0000256" key="8">
    <source>
        <dbReference type="ARBA" id="ARBA00023077"/>
    </source>
</evidence>
<dbReference type="RefSeq" id="WP_152660400.1">
    <property type="nucleotide sequence ID" value="NZ_CP036422.1"/>
</dbReference>
<dbReference type="SUPFAM" id="SSF56935">
    <property type="entry name" value="Porins"/>
    <property type="match status" value="1"/>
</dbReference>
<dbReference type="EMBL" id="CP036422">
    <property type="protein sequence ID" value="QFU74289.1"/>
    <property type="molecule type" value="Genomic_DNA"/>
</dbReference>
<dbReference type="Proteomes" id="UP000326287">
    <property type="component" value="Chromosome"/>
</dbReference>
<feature type="signal peptide" evidence="13">
    <location>
        <begin position="1"/>
        <end position="24"/>
    </location>
</feature>
<accession>A0A5P9NFM2</accession>
<keyword evidence="17" id="KW-1185">Reference proteome</keyword>
<dbReference type="Pfam" id="PF07715">
    <property type="entry name" value="Plug"/>
    <property type="match status" value="1"/>
</dbReference>
<keyword evidence="5 11" id="KW-0812">Transmembrane</keyword>
<name>A0A5P9NFM2_9GAMM</name>
<dbReference type="Gene3D" id="2.40.170.20">
    <property type="entry name" value="TonB-dependent receptor, beta-barrel domain"/>
    <property type="match status" value="1"/>
</dbReference>
<evidence type="ECO:0000313" key="17">
    <source>
        <dbReference type="Proteomes" id="UP000326287"/>
    </source>
</evidence>
<sequence length="716" mass="77731">MNAPRLAIATAVATIIGTSAPAMAQLEEVVVTAQKREQGILDVPLSIATLSGERFTSMFEGGADIRALSARVPGLYAESSNGRVAPRFYIRGLGNIDFDLAASQPVSIIMDEVVKENVVLKSFPLFDIERAEVLRGPQGSLFGRNTTAGIVKFDSYKPTQEFEGRVKVDAGSLGTINVEGAVGGGITDSLSGRIAMLVQNRDDYIDNDYTGESDALGGFEENAAKGFLQWDATDSLTFLFGAHYRDLDGTSAIFRANVFDPGSNSLNGNYDRETVYFDEGDNNPQEYESTGYNMKIDWDLGGLTLTSITAYDEADGYSLGDIDGGFGAVFLPEMGPGFIPFPSQTADAADTDQFTQELRLSSAYGDRFNWQVGAFYFDSELEVETNPFFIPATTVLHENTTWAVFGQGDYAISDAWTITAGLRWTDDEKDFSAPGYTESAADDQVSGDIAISFAADERSLFWGKVGTGFRAPTIQGRDVAFGAPPSVADSETITSFEFGYKSQFFDDTMRLNAALFYYEVDDIQFTAVGGSGNNIQLINADTGTGLGMEMDVEWLLTDNFVMTFGFAYADTEIEDSGLRVGACGSGACTVTNPVDENGFVLIDGNPFPNAPETTFNVTASYSYPISDASELFVFTDWSYQGDTNIFLYESKEFQTDGQYEGGFRAGWRRADRGLEVAVFGRNITDEENVMGGIDFNNLTGFTNEPQVFGVSVSSEF</sequence>
<evidence type="ECO:0000256" key="12">
    <source>
        <dbReference type="RuleBase" id="RU003357"/>
    </source>
</evidence>
<comment type="similarity">
    <text evidence="11 12">Belongs to the TonB-dependent receptor family.</text>
</comment>
<evidence type="ECO:0000259" key="15">
    <source>
        <dbReference type="Pfam" id="PF07715"/>
    </source>
</evidence>
<feature type="chain" id="PRO_5025062939" evidence="13">
    <location>
        <begin position="25"/>
        <end position="716"/>
    </location>
</feature>
<keyword evidence="2 11" id="KW-0813">Transport</keyword>
<evidence type="ECO:0000256" key="3">
    <source>
        <dbReference type="ARBA" id="ARBA00022452"/>
    </source>
</evidence>
<protein>
    <submittedName>
        <fullName evidence="16">TonB-dependent receptor</fullName>
    </submittedName>
</protein>
<evidence type="ECO:0000256" key="10">
    <source>
        <dbReference type="ARBA" id="ARBA00023237"/>
    </source>
</evidence>
<dbReference type="GO" id="GO:0009279">
    <property type="term" value="C:cell outer membrane"/>
    <property type="evidence" value="ECO:0007669"/>
    <property type="project" value="UniProtKB-SubCell"/>
</dbReference>
<keyword evidence="9 11" id="KW-0472">Membrane</keyword>
<evidence type="ECO:0000256" key="13">
    <source>
        <dbReference type="SAM" id="SignalP"/>
    </source>
</evidence>
<proteinExistence type="inferred from homology"/>
<reference evidence="16 17" key="1">
    <citation type="submission" date="2019-02" db="EMBL/GenBank/DDBJ databases">
        <authorList>
            <person name="Li S.-H."/>
        </authorList>
    </citation>
    <scope>NUCLEOTIDE SEQUENCE [LARGE SCALE GENOMIC DNA]</scope>
    <source>
        <strain evidence="16 17">IMCC14385</strain>
    </source>
</reference>
<evidence type="ECO:0000256" key="11">
    <source>
        <dbReference type="PROSITE-ProRule" id="PRU01360"/>
    </source>
</evidence>
<dbReference type="PANTHER" id="PTHR32552:SF81">
    <property type="entry name" value="TONB-DEPENDENT OUTER MEMBRANE RECEPTOR"/>
    <property type="match status" value="1"/>
</dbReference>
<evidence type="ECO:0000256" key="7">
    <source>
        <dbReference type="ARBA" id="ARBA00023065"/>
    </source>
</evidence>